<comment type="caution">
    <text evidence="2">The sequence shown here is derived from an EMBL/GenBank/DDBJ whole genome shotgun (WGS) entry which is preliminary data.</text>
</comment>
<evidence type="ECO:0000259" key="1">
    <source>
        <dbReference type="Pfam" id="PF19040"/>
    </source>
</evidence>
<dbReference type="Pfam" id="PF19040">
    <property type="entry name" value="SGNH"/>
    <property type="match status" value="1"/>
</dbReference>
<feature type="domain" description="SGNH" evidence="1">
    <location>
        <begin position="8"/>
        <end position="204"/>
    </location>
</feature>
<dbReference type="GO" id="GO:0000271">
    <property type="term" value="P:polysaccharide biosynthetic process"/>
    <property type="evidence" value="ECO:0007669"/>
    <property type="project" value="TreeGrafter"/>
</dbReference>
<gene>
    <name evidence="2" type="ORF">L596_021059</name>
</gene>
<name>A0A4U5MVK1_STECR</name>
<protein>
    <recommendedName>
        <fullName evidence="1">SGNH domain-containing protein</fullName>
    </recommendedName>
</protein>
<dbReference type="PANTHER" id="PTHR23028:SF53">
    <property type="entry name" value="ACYL_TRANSF_3 DOMAIN-CONTAINING PROTEIN"/>
    <property type="match status" value="1"/>
</dbReference>
<sequence length="216" mass="25529">MRTSVLVEKTLRGQFKEMRQVMESGWEPLDLTLDLNRRYYDKQMEGVLNWKADVIFLVQRFKIGGCFTPIEGDLANDQWTKTAMGIMEKLANSTKKIVWSGMMAEFEFNVASTLAQRLKIGQTVEDLHSYNYTKFLMQHQNSWPRVKYILERCPKCVWYDMQEPFCDKNTLSCIRLDKQTYLSYYSDFFHLTWSGIKFIEPTFSKLIKDVVKEIGF</sequence>
<dbReference type="PANTHER" id="PTHR23028">
    <property type="entry name" value="ACETYLTRANSFERASE"/>
    <property type="match status" value="1"/>
</dbReference>
<dbReference type="AlphaFoldDB" id="A0A4U5MVK1"/>
<reference evidence="2 3" key="1">
    <citation type="journal article" date="2015" name="Genome Biol.">
        <title>Comparative genomics of Steinernema reveals deeply conserved gene regulatory networks.</title>
        <authorList>
            <person name="Dillman A.R."/>
            <person name="Macchietto M."/>
            <person name="Porter C.F."/>
            <person name="Rogers A."/>
            <person name="Williams B."/>
            <person name="Antoshechkin I."/>
            <person name="Lee M.M."/>
            <person name="Goodwin Z."/>
            <person name="Lu X."/>
            <person name="Lewis E.E."/>
            <person name="Goodrich-Blair H."/>
            <person name="Stock S.P."/>
            <person name="Adams B.J."/>
            <person name="Sternberg P.W."/>
            <person name="Mortazavi A."/>
        </authorList>
    </citation>
    <scope>NUCLEOTIDE SEQUENCE [LARGE SCALE GENOMIC DNA]</scope>
    <source>
        <strain evidence="2 3">ALL</strain>
    </source>
</reference>
<dbReference type="InterPro" id="IPR050879">
    <property type="entry name" value="Acyltransferase_3"/>
</dbReference>
<keyword evidence="3" id="KW-1185">Reference proteome</keyword>
<reference evidence="2 3" key="2">
    <citation type="journal article" date="2019" name="G3 (Bethesda)">
        <title>Hybrid Assembly of the Genome of the Entomopathogenic Nematode Steinernema carpocapsae Identifies the X-Chromosome.</title>
        <authorList>
            <person name="Serra L."/>
            <person name="Macchietto M."/>
            <person name="Macias-Munoz A."/>
            <person name="McGill C.J."/>
            <person name="Rodriguez I.M."/>
            <person name="Rodriguez B."/>
            <person name="Murad R."/>
            <person name="Mortazavi A."/>
        </authorList>
    </citation>
    <scope>NUCLEOTIDE SEQUENCE [LARGE SCALE GENOMIC DNA]</scope>
    <source>
        <strain evidence="2 3">ALL</strain>
    </source>
</reference>
<proteinExistence type="predicted"/>
<dbReference type="InterPro" id="IPR043968">
    <property type="entry name" value="SGNH"/>
</dbReference>
<accession>A0A4U5MVK1</accession>
<dbReference type="EMBL" id="AZBU02000006">
    <property type="protein sequence ID" value="TKR73788.1"/>
    <property type="molecule type" value="Genomic_DNA"/>
</dbReference>
<dbReference type="GO" id="GO:0016020">
    <property type="term" value="C:membrane"/>
    <property type="evidence" value="ECO:0007669"/>
    <property type="project" value="TreeGrafter"/>
</dbReference>
<dbReference type="Proteomes" id="UP000298663">
    <property type="component" value="Unassembled WGS sequence"/>
</dbReference>
<dbReference type="OrthoDB" id="92766at2759"/>
<evidence type="ECO:0000313" key="2">
    <source>
        <dbReference type="EMBL" id="TKR73788.1"/>
    </source>
</evidence>
<evidence type="ECO:0000313" key="3">
    <source>
        <dbReference type="Proteomes" id="UP000298663"/>
    </source>
</evidence>
<organism evidence="2 3">
    <name type="scientific">Steinernema carpocapsae</name>
    <name type="common">Entomopathogenic nematode</name>
    <dbReference type="NCBI Taxonomy" id="34508"/>
    <lineage>
        <taxon>Eukaryota</taxon>
        <taxon>Metazoa</taxon>
        <taxon>Ecdysozoa</taxon>
        <taxon>Nematoda</taxon>
        <taxon>Chromadorea</taxon>
        <taxon>Rhabditida</taxon>
        <taxon>Tylenchina</taxon>
        <taxon>Panagrolaimomorpha</taxon>
        <taxon>Strongyloidoidea</taxon>
        <taxon>Steinernematidae</taxon>
        <taxon>Steinernema</taxon>
    </lineage>
</organism>